<dbReference type="InterPro" id="IPR011009">
    <property type="entry name" value="Kinase-like_dom_sf"/>
</dbReference>
<dbReference type="Proteomes" id="UP000316621">
    <property type="component" value="Chromosome 8"/>
</dbReference>
<protein>
    <recommendedName>
        <fullName evidence="3">Protein kinase domain-containing protein</fullName>
    </recommendedName>
</protein>
<name>A0A4Y7KRL9_PAPSO</name>
<keyword evidence="2" id="KW-1185">Reference proteome</keyword>
<gene>
    <name evidence="1" type="ORF">C5167_050274</name>
</gene>
<evidence type="ECO:0000313" key="2">
    <source>
        <dbReference type="Proteomes" id="UP000316621"/>
    </source>
</evidence>
<dbReference type="EMBL" id="CM010722">
    <property type="protein sequence ID" value="RZC74798.1"/>
    <property type="molecule type" value="Genomic_DNA"/>
</dbReference>
<sequence length="117" mass="13259">MAAVATTIGFQLKDKQSTISSPFLGRKLEMKYPFQPMQQRMISNLKDDFMLGKKLGEGAFGVVYRVSLAEKPVLKSSSKKGGEYWLVWRFEGEATLQDLMLSKEFPYNVGVSHMLPF</sequence>
<dbReference type="AlphaFoldDB" id="A0A4Y7KRL9"/>
<dbReference type="SUPFAM" id="SSF56112">
    <property type="entry name" value="Protein kinase-like (PK-like)"/>
    <property type="match status" value="1"/>
</dbReference>
<dbReference type="Gramene" id="RZC74798">
    <property type="protein sequence ID" value="RZC74798"/>
    <property type="gene ID" value="C5167_050274"/>
</dbReference>
<dbReference type="PANTHER" id="PTHR46699:SF4">
    <property type="entry name" value="SERINE_THREONINE-PROTEIN KINASE STN7, CHLOROPLASTIC"/>
    <property type="match status" value="1"/>
</dbReference>
<proteinExistence type="predicted"/>
<accession>A0A4Y7KRL9</accession>
<dbReference type="Gene3D" id="3.30.200.20">
    <property type="entry name" value="Phosphorylase Kinase, domain 1"/>
    <property type="match status" value="1"/>
</dbReference>
<evidence type="ECO:0000313" key="1">
    <source>
        <dbReference type="EMBL" id="RZC74798.1"/>
    </source>
</evidence>
<organism evidence="1 2">
    <name type="scientific">Papaver somniferum</name>
    <name type="common">Opium poppy</name>
    <dbReference type="NCBI Taxonomy" id="3469"/>
    <lineage>
        <taxon>Eukaryota</taxon>
        <taxon>Viridiplantae</taxon>
        <taxon>Streptophyta</taxon>
        <taxon>Embryophyta</taxon>
        <taxon>Tracheophyta</taxon>
        <taxon>Spermatophyta</taxon>
        <taxon>Magnoliopsida</taxon>
        <taxon>Ranunculales</taxon>
        <taxon>Papaveraceae</taxon>
        <taxon>Papaveroideae</taxon>
        <taxon>Papaver</taxon>
    </lineage>
</organism>
<evidence type="ECO:0008006" key="3">
    <source>
        <dbReference type="Google" id="ProtNLM"/>
    </source>
</evidence>
<dbReference type="PANTHER" id="PTHR46699">
    <property type="entry name" value="SERINE/THREONINE-PROTEIN KINASE STN8, CHLOROPLASTIC-RELATED"/>
    <property type="match status" value="1"/>
</dbReference>
<reference evidence="1 2" key="1">
    <citation type="journal article" date="2018" name="Science">
        <title>The opium poppy genome and morphinan production.</title>
        <authorList>
            <person name="Guo L."/>
            <person name="Winzer T."/>
            <person name="Yang X."/>
            <person name="Li Y."/>
            <person name="Ning Z."/>
            <person name="He Z."/>
            <person name="Teodor R."/>
            <person name="Lu Y."/>
            <person name="Bowser T.A."/>
            <person name="Graham I.A."/>
            <person name="Ye K."/>
        </authorList>
    </citation>
    <scope>NUCLEOTIDE SEQUENCE [LARGE SCALE GENOMIC DNA]</scope>
    <source>
        <strain evidence="2">cv. HN1</strain>
        <tissue evidence="1">Leaves</tissue>
    </source>
</reference>
<dbReference type="STRING" id="3469.A0A4Y7KRL9"/>